<gene>
    <name evidence="11" type="ORF">MIND_01407300</name>
</gene>
<comment type="cofactor">
    <cofactor evidence="8">
        <name>Ca(2+)</name>
        <dbReference type="ChEBI" id="CHEBI:29108"/>
    </cofactor>
    <text evidence="8">Binds 1 Ca(2+) ion per subunit.</text>
</comment>
<evidence type="ECO:0000256" key="4">
    <source>
        <dbReference type="ARBA" id="ARBA00022801"/>
    </source>
</evidence>
<feature type="binding site" evidence="8">
    <location>
        <position position="536"/>
    </location>
    <ligand>
        <name>Ca(2+)</name>
        <dbReference type="ChEBI" id="CHEBI:29108"/>
    </ligand>
</feature>
<dbReference type="PANTHER" id="PTHR14218:SF15">
    <property type="entry name" value="TRIPEPTIDYL-PEPTIDASE 1"/>
    <property type="match status" value="1"/>
</dbReference>
<dbReference type="GO" id="GO:0006508">
    <property type="term" value="P:proteolysis"/>
    <property type="evidence" value="ECO:0007669"/>
    <property type="project" value="UniProtKB-KW"/>
</dbReference>
<dbReference type="InterPro" id="IPR050819">
    <property type="entry name" value="Tripeptidyl-peptidase_I"/>
</dbReference>
<keyword evidence="6 8" id="KW-0106">Calcium</keyword>
<feature type="binding site" evidence="8">
    <location>
        <position position="559"/>
    </location>
    <ligand>
        <name>Ca(2+)</name>
        <dbReference type="ChEBI" id="CHEBI:29108"/>
    </ligand>
</feature>
<evidence type="ECO:0000259" key="10">
    <source>
        <dbReference type="PROSITE" id="PS51695"/>
    </source>
</evidence>
<evidence type="ECO:0000313" key="11">
    <source>
        <dbReference type="EMBL" id="KAF7288912.1"/>
    </source>
</evidence>
<dbReference type="GeneID" id="59352988"/>
<dbReference type="InterPro" id="IPR036852">
    <property type="entry name" value="Peptidase_S8/S53_dom_sf"/>
</dbReference>
<feature type="binding site" evidence="8">
    <location>
        <position position="561"/>
    </location>
    <ligand>
        <name>Ca(2+)</name>
        <dbReference type="ChEBI" id="CHEBI:29108"/>
    </ligand>
</feature>
<evidence type="ECO:0000256" key="1">
    <source>
        <dbReference type="ARBA" id="ARBA00004239"/>
    </source>
</evidence>
<dbReference type="CDD" id="cd11377">
    <property type="entry name" value="Pro-peptidase_S53"/>
    <property type="match status" value="1"/>
</dbReference>
<evidence type="ECO:0000256" key="3">
    <source>
        <dbReference type="ARBA" id="ARBA00022723"/>
    </source>
</evidence>
<dbReference type="Proteomes" id="UP000636479">
    <property type="component" value="Unassembled WGS sequence"/>
</dbReference>
<comment type="caution">
    <text evidence="11">The sequence shown here is derived from an EMBL/GenBank/DDBJ whole genome shotgun (WGS) entry which is preliminary data.</text>
</comment>
<feature type="active site" description="Charge relay system" evidence="8">
    <location>
        <position position="296"/>
    </location>
</feature>
<keyword evidence="9" id="KW-0732">Signal</keyword>
<keyword evidence="12" id="KW-1185">Reference proteome</keyword>
<dbReference type="GO" id="GO:0046872">
    <property type="term" value="F:metal ion binding"/>
    <property type="evidence" value="ECO:0007669"/>
    <property type="project" value="UniProtKB-UniRule"/>
</dbReference>
<dbReference type="GO" id="GO:0005576">
    <property type="term" value="C:extracellular region"/>
    <property type="evidence" value="ECO:0007669"/>
    <property type="project" value="UniProtKB-SubCell"/>
</dbReference>
<feature type="active site" description="Charge relay system" evidence="8">
    <location>
        <position position="494"/>
    </location>
</feature>
<keyword evidence="2 8" id="KW-0645">Protease</keyword>
<evidence type="ECO:0000313" key="12">
    <source>
        <dbReference type="Proteomes" id="UP000636479"/>
    </source>
</evidence>
<dbReference type="InterPro" id="IPR030400">
    <property type="entry name" value="Sedolisin_dom"/>
</dbReference>
<keyword evidence="3 8" id="KW-0479">Metal-binding</keyword>
<dbReference type="SUPFAM" id="SSF52743">
    <property type="entry name" value="Subtilisin-like"/>
    <property type="match status" value="1"/>
</dbReference>
<feature type="chain" id="PRO_5034996170" evidence="9">
    <location>
        <begin position="19"/>
        <end position="582"/>
    </location>
</feature>
<evidence type="ECO:0000256" key="2">
    <source>
        <dbReference type="ARBA" id="ARBA00022670"/>
    </source>
</evidence>
<feature type="binding site" evidence="8">
    <location>
        <position position="535"/>
    </location>
    <ligand>
        <name>Ca(2+)</name>
        <dbReference type="ChEBI" id="CHEBI:29108"/>
    </ligand>
</feature>
<comment type="subcellular location">
    <subcellularLocation>
        <location evidence="1">Secreted</location>
        <location evidence="1">Extracellular space</location>
    </subcellularLocation>
</comment>
<protein>
    <submittedName>
        <fullName evidence="11">Family S53 protease-like protein</fullName>
    </submittedName>
</protein>
<dbReference type="SMART" id="SM00944">
    <property type="entry name" value="Pro-kuma_activ"/>
    <property type="match status" value="1"/>
</dbReference>
<keyword evidence="7" id="KW-0865">Zymogen</keyword>
<dbReference type="InterPro" id="IPR023828">
    <property type="entry name" value="Peptidase_S8_Ser-AS"/>
</dbReference>
<name>A0A8H6RZ56_9AGAR</name>
<dbReference type="AlphaFoldDB" id="A0A8H6RZ56"/>
<proteinExistence type="predicted"/>
<evidence type="ECO:0000256" key="5">
    <source>
        <dbReference type="ARBA" id="ARBA00022825"/>
    </source>
</evidence>
<dbReference type="Gene3D" id="3.40.50.200">
    <property type="entry name" value="Peptidase S8/S53 domain"/>
    <property type="match status" value="1"/>
</dbReference>
<reference evidence="11" key="1">
    <citation type="submission" date="2020-05" db="EMBL/GenBank/DDBJ databases">
        <title>Mycena genomes resolve the evolution of fungal bioluminescence.</title>
        <authorList>
            <person name="Tsai I.J."/>
        </authorList>
    </citation>
    <scope>NUCLEOTIDE SEQUENCE</scope>
    <source>
        <strain evidence="11">171206Taipei</strain>
    </source>
</reference>
<feature type="signal peptide" evidence="9">
    <location>
        <begin position="1"/>
        <end position="18"/>
    </location>
</feature>
<organism evidence="11 12">
    <name type="scientific">Mycena indigotica</name>
    <dbReference type="NCBI Taxonomy" id="2126181"/>
    <lineage>
        <taxon>Eukaryota</taxon>
        <taxon>Fungi</taxon>
        <taxon>Dikarya</taxon>
        <taxon>Basidiomycota</taxon>
        <taxon>Agaricomycotina</taxon>
        <taxon>Agaricomycetes</taxon>
        <taxon>Agaricomycetidae</taxon>
        <taxon>Agaricales</taxon>
        <taxon>Marasmiineae</taxon>
        <taxon>Mycenaceae</taxon>
        <taxon>Mycena</taxon>
    </lineage>
</organism>
<dbReference type="CDD" id="cd04056">
    <property type="entry name" value="Peptidases_S53"/>
    <property type="match status" value="1"/>
</dbReference>
<dbReference type="GO" id="GO:0008240">
    <property type="term" value="F:tripeptidyl-peptidase activity"/>
    <property type="evidence" value="ECO:0007669"/>
    <property type="project" value="TreeGrafter"/>
</dbReference>
<sequence>MALRVLTFCSLLLPLATAFHQVLLEQRSAVPQGFRSLGPAPSAVDVTLRFGLAPNNIEGLQAKLLSISTPNDENFRKWLSADEVKSYAQPSSQSLAAFESFLSTHGLTTSNISPNGDWASITLPIAQANSLFAANFHSFTHPDLPAPIIRTLSVSLPAELVGHVEVIHPTTQFAVPKPKQRLPSFVPVNKQSQSRVIKRGAQAVDPSCDASIPTGVITPKCLQDLYGIPIAPATQQGNSILVPGYEDQWAQDADVAQFLALVRPDIPSNTTFTLQTTAGGTNPQGPDFARGEADMDVEYTIGIATGIPTIFLSVGGIFNDTALVDTITFLEGVPDNKLPTVMSTSYAQSETDFGRSLATRICNGYMALGARGMSVIFGSGDAGVRGNHVGRAACANNTFEATFPASCPFVTTVGGTIGLPPNEKAINFTGGGFSNYFSAPSYQTAQVAAFLDTVPADFGGTFNRSGRGYPDVALQAWNYQVVVAGEPDTSGGTSASTPAFAGMIALLNDQLLAKGKPVLGFLNPWLYANQKTFGDVTTGHNSGFFCDPETTPAFDAIAGWDALTGLGTPQYNSLLSAALAQS</sequence>
<evidence type="ECO:0000256" key="9">
    <source>
        <dbReference type="SAM" id="SignalP"/>
    </source>
</evidence>
<dbReference type="PROSITE" id="PS51695">
    <property type="entry name" value="SEDOLISIN"/>
    <property type="match status" value="1"/>
</dbReference>
<evidence type="ECO:0000256" key="7">
    <source>
        <dbReference type="ARBA" id="ARBA00023145"/>
    </source>
</evidence>
<dbReference type="GO" id="GO:0004252">
    <property type="term" value="F:serine-type endopeptidase activity"/>
    <property type="evidence" value="ECO:0007669"/>
    <property type="project" value="UniProtKB-UniRule"/>
</dbReference>
<dbReference type="EMBL" id="JACAZF010000018">
    <property type="protein sequence ID" value="KAF7288912.1"/>
    <property type="molecule type" value="Genomic_DNA"/>
</dbReference>
<feature type="domain" description="Peptidase S53" evidence="10">
    <location>
        <begin position="216"/>
        <end position="581"/>
    </location>
</feature>
<dbReference type="PANTHER" id="PTHR14218">
    <property type="entry name" value="PROTEASE S8 TRIPEPTIDYL PEPTIDASE I CLN2"/>
    <property type="match status" value="1"/>
</dbReference>
<evidence type="ECO:0000256" key="6">
    <source>
        <dbReference type="ARBA" id="ARBA00022837"/>
    </source>
</evidence>
<feature type="active site" description="Charge relay system" evidence="8">
    <location>
        <position position="292"/>
    </location>
</feature>
<accession>A0A8H6RZ56</accession>
<dbReference type="InterPro" id="IPR015366">
    <property type="entry name" value="S53_propep"/>
</dbReference>
<keyword evidence="5 8" id="KW-0720">Serine protease</keyword>
<keyword evidence="4 8" id="KW-0378">Hydrolase</keyword>
<evidence type="ECO:0000256" key="8">
    <source>
        <dbReference type="PROSITE-ProRule" id="PRU01032"/>
    </source>
</evidence>
<dbReference type="Pfam" id="PF09286">
    <property type="entry name" value="Pro-kuma_activ"/>
    <property type="match status" value="1"/>
</dbReference>
<dbReference type="PROSITE" id="PS00138">
    <property type="entry name" value="SUBTILASE_SER"/>
    <property type="match status" value="1"/>
</dbReference>
<dbReference type="RefSeq" id="XP_037213064.1">
    <property type="nucleotide sequence ID" value="XM_037370472.1"/>
</dbReference>
<dbReference type="SUPFAM" id="SSF54897">
    <property type="entry name" value="Protease propeptides/inhibitors"/>
    <property type="match status" value="1"/>
</dbReference>
<dbReference type="OrthoDB" id="2919105at2759"/>